<dbReference type="EMBL" id="LFBU01000001">
    <property type="protein sequence ID" value="KMQ75333.1"/>
    <property type="molecule type" value="Genomic_DNA"/>
</dbReference>
<dbReference type="PATRIC" id="fig|1658765.3.peg.1528"/>
<dbReference type="EMBL" id="LFBU01000002">
    <property type="protein sequence ID" value="KMQ72816.1"/>
    <property type="molecule type" value="Genomic_DNA"/>
</dbReference>
<name>A0A0J7JA53_9GAMM</name>
<sequence>MVAATKNRNTPTRAGYSRGHAVKAGVIAYAGTIAVMGAGGFAEPGITATGLTALGRFDEFVDNSGGADGDKEVTISRGCFHFANSAGADEVVRADIGKLCYIVDNQTVAKTDATATRSVAGIVDGVDDTGVWVNIDPTNGVNA</sequence>
<protein>
    <submittedName>
        <fullName evidence="2">Uncharacterized protein</fullName>
    </submittedName>
</protein>
<proteinExistence type="predicted"/>
<dbReference type="AlphaFoldDB" id="A0A0J7JA53"/>
<organism evidence="2 3">
    <name type="scientific">Marinobacter subterrani</name>
    <dbReference type="NCBI Taxonomy" id="1658765"/>
    <lineage>
        <taxon>Bacteria</taxon>
        <taxon>Pseudomonadati</taxon>
        <taxon>Pseudomonadota</taxon>
        <taxon>Gammaproteobacteria</taxon>
        <taxon>Pseudomonadales</taxon>
        <taxon>Marinobacteraceae</taxon>
        <taxon>Marinobacter</taxon>
    </lineage>
</organism>
<dbReference type="RefSeq" id="WP_048495438.1">
    <property type="nucleotide sequence ID" value="NZ_LFBU01000001.1"/>
</dbReference>
<dbReference type="Proteomes" id="UP000036102">
    <property type="component" value="Unassembled WGS sequence"/>
</dbReference>
<evidence type="ECO:0000313" key="3">
    <source>
        <dbReference type="Proteomes" id="UP000036102"/>
    </source>
</evidence>
<reference evidence="2 3" key="1">
    <citation type="submission" date="2015-06" db="EMBL/GenBank/DDBJ databases">
        <title>Marinobacter subterrani, a genetically tractable neutrophilic iron-oxidizing strain isolated from the Soudan Iron Mine.</title>
        <authorList>
            <person name="Bonis B.M."/>
            <person name="Gralnick J.A."/>
        </authorList>
    </citation>
    <scope>NUCLEOTIDE SEQUENCE [LARGE SCALE GENOMIC DNA]</scope>
    <source>
        <strain evidence="2 3">JG233</strain>
    </source>
</reference>
<dbReference type="STRING" id="1658765.Msub_11535"/>
<comment type="caution">
    <text evidence="2">The sequence shown here is derived from an EMBL/GenBank/DDBJ whole genome shotgun (WGS) entry which is preliminary data.</text>
</comment>
<accession>A0A0J7JA53</accession>
<keyword evidence="3" id="KW-1185">Reference proteome</keyword>
<dbReference type="OrthoDB" id="5465205at2"/>
<evidence type="ECO:0000313" key="2">
    <source>
        <dbReference type="EMBL" id="KMQ75333.1"/>
    </source>
</evidence>
<evidence type="ECO:0000313" key="1">
    <source>
        <dbReference type="EMBL" id="KMQ72816.1"/>
    </source>
</evidence>
<gene>
    <name evidence="2" type="ORF">Msub_11535</name>
    <name evidence="1" type="ORF">Msub_20010</name>
</gene>